<dbReference type="GO" id="GO:0003676">
    <property type="term" value="F:nucleic acid binding"/>
    <property type="evidence" value="ECO:0007669"/>
    <property type="project" value="InterPro"/>
</dbReference>
<reference evidence="5" key="1">
    <citation type="submission" date="2025-08" db="UniProtKB">
        <authorList>
            <consortium name="RefSeq"/>
        </authorList>
    </citation>
    <scope>IDENTIFICATION</scope>
</reference>
<evidence type="ECO:0000256" key="2">
    <source>
        <dbReference type="SAM" id="MobiDB-lite"/>
    </source>
</evidence>
<name>A0A6J0PBS8_ELAGV</name>
<evidence type="ECO:0000259" key="3">
    <source>
        <dbReference type="PROSITE" id="PS50158"/>
    </source>
</evidence>
<dbReference type="GO" id="GO:0008270">
    <property type="term" value="F:zinc ion binding"/>
    <property type="evidence" value="ECO:0007669"/>
    <property type="project" value="UniProtKB-KW"/>
</dbReference>
<proteinExistence type="predicted"/>
<evidence type="ECO:0000313" key="5">
    <source>
        <dbReference type="RefSeq" id="XP_019702034.1"/>
    </source>
</evidence>
<keyword evidence="4" id="KW-1185">Reference proteome</keyword>
<gene>
    <name evidence="5" type="primary">LOC105032889</name>
</gene>
<protein>
    <submittedName>
        <fullName evidence="5">Uncharacterized protein LOC105032889</fullName>
    </submittedName>
</protein>
<feature type="compositionally biased region" description="Low complexity" evidence="2">
    <location>
        <begin position="136"/>
        <end position="146"/>
    </location>
</feature>
<dbReference type="RefSeq" id="XP_019702034.1">
    <property type="nucleotide sequence ID" value="XM_019846475.2"/>
</dbReference>
<dbReference type="InParanoid" id="A0A6J0PBS8"/>
<dbReference type="OrthoDB" id="1302745at2759"/>
<dbReference type="Proteomes" id="UP000504607">
    <property type="component" value="Unplaced"/>
</dbReference>
<evidence type="ECO:0000256" key="1">
    <source>
        <dbReference type="PROSITE-ProRule" id="PRU00047"/>
    </source>
</evidence>
<keyword evidence="1" id="KW-0862">Zinc</keyword>
<accession>A0A6J0PBS8</accession>
<dbReference type="PROSITE" id="PS50158">
    <property type="entry name" value="ZF_CCHC"/>
    <property type="match status" value="1"/>
</dbReference>
<dbReference type="InterPro" id="IPR001878">
    <property type="entry name" value="Znf_CCHC"/>
</dbReference>
<keyword evidence="1" id="KW-0479">Metal-binding</keyword>
<keyword evidence="1" id="KW-0863">Zinc-finger</keyword>
<feature type="region of interest" description="Disordered" evidence="2">
    <location>
        <begin position="124"/>
        <end position="165"/>
    </location>
</feature>
<feature type="domain" description="CCHC-type" evidence="3">
    <location>
        <begin position="106"/>
        <end position="119"/>
    </location>
</feature>
<organism evidence="4 5">
    <name type="scientific">Elaeis guineensis var. tenera</name>
    <name type="common">Oil palm</name>
    <dbReference type="NCBI Taxonomy" id="51953"/>
    <lineage>
        <taxon>Eukaryota</taxon>
        <taxon>Viridiplantae</taxon>
        <taxon>Streptophyta</taxon>
        <taxon>Embryophyta</taxon>
        <taxon>Tracheophyta</taxon>
        <taxon>Spermatophyta</taxon>
        <taxon>Magnoliopsida</taxon>
        <taxon>Liliopsida</taxon>
        <taxon>Arecaceae</taxon>
        <taxon>Arecoideae</taxon>
        <taxon>Cocoseae</taxon>
        <taxon>Elaeidinae</taxon>
        <taxon>Elaeis</taxon>
    </lineage>
</organism>
<evidence type="ECO:0000313" key="4">
    <source>
        <dbReference type="Proteomes" id="UP000504607"/>
    </source>
</evidence>
<dbReference type="AlphaFoldDB" id="A0A6J0PBS8"/>
<sequence>MAISKKFQVQTIIEKLPASWIQFAQSLNHKVEILSLEVLMRSLRIEKNHHEHAKDLKPPEPIESLSKANLIEGHRKCSKLQHQNQFKKHLKPKTKIFKNAKVQGACFVCGKAGHKAAQCFHRKDNNHRPQNTKGAQKSQPQPSKPQANMMIGSSSSSERTIMEEP</sequence>